<evidence type="ECO:0000256" key="1">
    <source>
        <dbReference type="SAM" id="Phobius"/>
    </source>
</evidence>
<dbReference type="OrthoDB" id="2242169at2"/>
<protein>
    <recommendedName>
        <fullName evidence="2">DUF3592 domain-containing protein</fullName>
    </recommendedName>
</protein>
<name>A0A0G4JT36_9GAMM</name>
<gene>
    <name evidence="3" type="ORF">BN1221_01513c</name>
</gene>
<feature type="transmembrane region" description="Helical" evidence="1">
    <location>
        <begin position="5"/>
        <end position="24"/>
    </location>
</feature>
<organism evidence="3 4">
    <name type="scientific">Brenneria goodwinii</name>
    <dbReference type="NCBI Taxonomy" id="1109412"/>
    <lineage>
        <taxon>Bacteria</taxon>
        <taxon>Pseudomonadati</taxon>
        <taxon>Pseudomonadota</taxon>
        <taxon>Gammaproteobacteria</taxon>
        <taxon>Enterobacterales</taxon>
        <taxon>Pectobacteriaceae</taxon>
        <taxon>Brenneria</taxon>
    </lineage>
</organism>
<reference evidence="4" key="1">
    <citation type="submission" date="2015-01" db="EMBL/GenBank/DDBJ databases">
        <authorList>
            <person name="Paterson Steve"/>
        </authorList>
    </citation>
    <scope>NUCLEOTIDE SEQUENCE [LARGE SCALE GENOMIC DNA]</scope>
    <source>
        <strain evidence="4">OBR1</strain>
    </source>
</reference>
<accession>A0A0G4JT36</accession>
<dbReference type="Pfam" id="PF12158">
    <property type="entry name" value="DUF3592"/>
    <property type="match status" value="1"/>
</dbReference>
<evidence type="ECO:0000313" key="4">
    <source>
        <dbReference type="Proteomes" id="UP000044377"/>
    </source>
</evidence>
<dbReference type="AlphaFoldDB" id="A0A0G4JT36"/>
<keyword evidence="1" id="KW-0812">Transmembrane</keyword>
<keyword evidence="1" id="KW-0472">Membrane</keyword>
<dbReference type="InterPro" id="IPR021994">
    <property type="entry name" value="DUF3592"/>
</dbReference>
<keyword evidence="4" id="KW-1185">Reference proteome</keyword>
<dbReference type="RefSeq" id="WP_048636791.1">
    <property type="nucleotide sequence ID" value="NZ_CGIG01000001.1"/>
</dbReference>
<keyword evidence="1" id="KW-1133">Transmembrane helix</keyword>
<evidence type="ECO:0000313" key="3">
    <source>
        <dbReference type="EMBL" id="CPR15438.1"/>
    </source>
</evidence>
<evidence type="ECO:0000259" key="2">
    <source>
        <dbReference type="Pfam" id="PF12158"/>
    </source>
</evidence>
<feature type="domain" description="DUF3592" evidence="2">
    <location>
        <begin position="37"/>
        <end position="109"/>
    </location>
</feature>
<proteinExistence type="predicted"/>
<dbReference type="EMBL" id="CGIG01000001">
    <property type="protein sequence ID" value="CPR15438.1"/>
    <property type="molecule type" value="Genomic_DNA"/>
</dbReference>
<sequence>MKKVLVCFLVIGMMIFGGSGYFFIKDYNFKQSAVSAKGVIVDLDRSVNKSSSSSASSSYFPIIAFFAPDGKKITFRSDMGSSSYADSYGEVVDVLYDPDNPGNAKINPQSTFLFYFAPFMMAIMGLTFILVGCVPLYLIRRKQAMGETLKRTGTPITAKITEVRQNSMLKVNGAHPYRIVAQFTDSANQTKTFYSANIFYNPEHDINRDTVTVYVDRNNEKKYYMDISFLPAK</sequence>
<feature type="transmembrane region" description="Helical" evidence="1">
    <location>
        <begin position="112"/>
        <end position="139"/>
    </location>
</feature>
<dbReference type="Proteomes" id="UP000044377">
    <property type="component" value="Unassembled WGS sequence"/>
</dbReference>